<dbReference type="PROSITE" id="PS51012">
    <property type="entry name" value="ABC_TM2"/>
    <property type="match status" value="1"/>
</dbReference>
<dbReference type="Gene3D" id="3.40.50.300">
    <property type="entry name" value="P-loop containing nucleotide triphosphate hydrolases"/>
    <property type="match status" value="2"/>
</dbReference>
<feature type="transmembrane region" description="Helical" evidence="7">
    <location>
        <begin position="710"/>
        <end position="735"/>
    </location>
</feature>
<accession>A0A1I3ZNR9</accession>
<feature type="domain" description="ABC transporter" evidence="8">
    <location>
        <begin position="270"/>
        <end position="500"/>
    </location>
</feature>
<feature type="transmembrane region" description="Helical" evidence="7">
    <location>
        <begin position="883"/>
        <end position="902"/>
    </location>
</feature>
<organism evidence="10 11">
    <name type="scientific">Methylophaga sulfidovorans</name>
    <dbReference type="NCBI Taxonomy" id="45496"/>
    <lineage>
        <taxon>Bacteria</taxon>
        <taxon>Pseudomonadati</taxon>
        <taxon>Pseudomonadota</taxon>
        <taxon>Gammaproteobacteria</taxon>
        <taxon>Thiotrichales</taxon>
        <taxon>Piscirickettsiaceae</taxon>
        <taxon>Methylophaga</taxon>
    </lineage>
</organism>
<evidence type="ECO:0000256" key="4">
    <source>
        <dbReference type="ARBA" id="ARBA00022840"/>
    </source>
</evidence>
<comment type="subcellular location">
    <subcellularLocation>
        <location evidence="1">Membrane</location>
        <topology evidence="1">Multi-pass membrane protein</topology>
    </subcellularLocation>
</comment>
<feature type="transmembrane region" description="Helical" evidence="7">
    <location>
        <begin position="850"/>
        <end position="871"/>
    </location>
</feature>
<keyword evidence="4" id="KW-0067">ATP-binding</keyword>
<dbReference type="Pfam" id="PF00005">
    <property type="entry name" value="ABC_tran"/>
    <property type="match status" value="2"/>
</dbReference>
<keyword evidence="11" id="KW-1185">Reference proteome</keyword>
<dbReference type="GO" id="GO:0140359">
    <property type="term" value="F:ABC-type transporter activity"/>
    <property type="evidence" value="ECO:0007669"/>
    <property type="project" value="InterPro"/>
</dbReference>
<feature type="transmembrane region" description="Helical" evidence="7">
    <location>
        <begin position="818"/>
        <end position="838"/>
    </location>
</feature>
<dbReference type="PANTHER" id="PTHR43038:SF4">
    <property type="entry name" value="RIBOSOME-ASSOCIATED ATPASE"/>
    <property type="match status" value="1"/>
</dbReference>
<dbReference type="AlphaFoldDB" id="A0A1I3ZNR9"/>
<dbReference type="InterPro" id="IPR047817">
    <property type="entry name" value="ABC2_TM_bact-type"/>
</dbReference>
<dbReference type="RefSeq" id="WP_091714350.1">
    <property type="nucleotide sequence ID" value="NZ_FOSH01000011.1"/>
</dbReference>
<sequence length="907" mass="101290">MPAGIVISLKDVSHQYGDTQALKDVTLDIPSGQRVGFIGPDGVGKSTLLGLIAGVKKAQSGQCQVLGADIQDNKQRTEICSRIAYMPQGLGKNLYMTLSVHENLLFFARLFSLAADEREQRINLLLKSTGLSEFRDRPAGQLSGGMKQKLGLCCALIHNPDLLILDEPTTGVDPLSRRQFWTLIDRIRAQRPQMSVLIATAYMDEAAEFDFLIAMDDGVVMATGSPEALIKQTGQDDLDQAFIALLPEEKRQGHKTVTVPPRQQSEKIAISARDLSKTFGDFTAVNKVNFEIERGEIFGFLGSNGCGKTTTMKMLTGLLPTSSGEARLFGEQVDANDMATRRRVGFMSQSFSLYEELSVSQNLFLHARLFDLAQDYQHKRVEKLLNDFDLERYQKQSAKDLPLGIRQRLSLAVAIIHEPEILILDEPTSGVDPVARDGFWELLIGLSREQGVTIFVSTHFMNEAQRCDRISLMHAGKVLATDSPDALCKTKGLETLEETFIAYLTEQQADDSDDSQLLAENTLAEQQNNKKQKSFSLTRLLAYSLRETLEIARDPVRLVFAFLGTVILMFVLGYGISLDVEDIPFAVMDRDQSPESRDYIQSLAGSRYFDEKAQILTDREMDERMRSGDISMAIEIPPDYGKDMRHGQQPNVSVWVDGSMPYRAETIKGYIQGFHLRYLSELSIRQLGIKASPSYQLISRYRYNPQVESLISMVPGVLPILLLMITSMLTALSIVREKELGSITNFYATPVNRLEFLMGKQLPYIVIGMMNFLMLMWLVYMVFDVPLTGSFWALLVGTFLYIVVATCMGQFISAFTKTQIAAIFLTMIASIVPCVNYAGLINPINSLEGAGYVVGHIYPASYYLLICRGAFTKGLGFDELNEFYWPMGLAIVVLMCLSLLLLKKQDK</sequence>
<evidence type="ECO:0000259" key="8">
    <source>
        <dbReference type="PROSITE" id="PS50893"/>
    </source>
</evidence>
<dbReference type="Proteomes" id="UP000198924">
    <property type="component" value="Unassembled WGS sequence"/>
</dbReference>
<dbReference type="InterPro" id="IPR003439">
    <property type="entry name" value="ABC_transporter-like_ATP-bd"/>
</dbReference>
<dbReference type="Gene3D" id="3.40.1710.10">
    <property type="entry name" value="abc type-2 transporter like domain"/>
    <property type="match status" value="1"/>
</dbReference>
<feature type="domain" description="ABC transporter" evidence="8">
    <location>
        <begin position="7"/>
        <end position="242"/>
    </location>
</feature>
<dbReference type="CDD" id="cd03230">
    <property type="entry name" value="ABC_DR_subfamily_A"/>
    <property type="match status" value="2"/>
</dbReference>
<name>A0A1I3ZNR9_9GAMM</name>
<evidence type="ECO:0000256" key="1">
    <source>
        <dbReference type="ARBA" id="ARBA00004141"/>
    </source>
</evidence>
<dbReference type="GO" id="GO:0016887">
    <property type="term" value="F:ATP hydrolysis activity"/>
    <property type="evidence" value="ECO:0007669"/>
    <property type="project" value="InterPro"/>
</dbReference>
<dbReference type="EMBL" id="FOSH01000011">
    <property type="protein sequence ID" value="SFK45732.1"/>
    <property type="molecule type" value="Genomic_DNA"/>
</dbReference>
<evidence type="ECO:0000313" key="11">
    <source>
        <dbReference type="Proteomes" id="UP000198924"/>
    </source>
</evidence>
<dbReference type="PROSITE" id="PS00211">
    <property type="entry name" value="ABC_TRANSPORTER_1"/>
    <property type="match status" value="1"/>
</dbReference>
<dbReference type="PROSITE" id="PS50893">
    <property type="entry name" value="ABC_TRANSPORTER_2"/>
    <property type="match status" value="2"/>
</dbReference>
<dbReference type="STRING" id="45496.SAMN04488079_11198"/>
<keyword evidence="6 7" id="KW-0472">Membrane</keyword>
<evidence type="ECO:0000256" key="5">
    <source>
        <dbReference type="ARBA" id="ARBA00022989"/>
    </source>
</evidence>
<gene>
    <name evidence="10" type="ORF">SAMN04488079_11198</name>
</gene>
<feature type="transmembrane region" description="Helical" evidence="7">
    <location>
        <begin position="790"/>
        <end position="812"/>
    </location>
</feature>
<protein>
    <submittedName>
        <fullName evidence="10">Ribosome-dependent ATPase</fullName>
    </submittedName>
</protein>
<feature type="transmembrane region" description="Helical" evidence="7">
    <location>
        <begin position="558"/>
        <end position="580"/>
    </location>
</feature>
<keyword evidence="2 7" id="KW-0812">Transmembrane</keyword>
<keyword evidence="3" id="KW-0547">Nucleotide-binding</keyword>
<dbReference type="OrthoDB" id="9805029at2"/>
<dbReference type="GO" id="GO:0016020">
    <property type="term" value="C:membrane"/>
    <property type="evidence" value="ECO:0007669"/>
    <property type="project" value="UniProtKB-SubCell"/>
</dbReference>
<dbReference type="InterPro" id="IPR027417">
    <property type="entry name" value="P-loop_NTPase"/>
</dbReference>
<dbReference type="InterPro" id="IPR047651">
    <property type="entry name" value="ABC2_perm_RbbA"/>
</dbReference>
<proteinExistence type="predicted"/>
<dbReference type="GO" id="GO:0005524">
    <property type="term" value="F:ATP binding"/>
    <property type="evidence" value="ECO:0007669"/>
    <property type="project" value="UniProtKB-KW"/>
</dbReference>
<dbReference type="InterPro" id="IPR013525">
    <property type="entry name" value="ABC2_TM"/>
</dbReference>
<evidence type="ECO:0000256" key="2">
    <source>
        <dbReference type="ARBA" id="ARBA00022692"/>
    </source>
</evidence>
<dbReference type="SMART" id="SM00382">
    <property type="entry name" value="AAA"/>
    <property type="match status" value="2"/>
</dbReference>
<dbReference type="InterPro" id="IPR003593">
    <property type="entry name" value="AAA+_ATPase"/>
</dbReference>
<dbReference type="PANTHER" id="PTHR43038">
    <property type="entry name" value="ATP-BINDING CASSETTE, SUB-FAMILY H, MEMBER 1"/>
    <property type="match status" value="1"/>
</dbReference>
<evidence type="ECO:0000313" key="10">
    <source>
        <dbReference type="EMBL" id="SFK45732.1"/>
    </source>
</evidence>
<feature type="domain" description="ABC transmembrane type-2" evidence="9">
    <location>
        <begin position="679"/>
        <end position="905"/>
    </location>
</feature>
<evidence type="ECO:0000259" key="9">
    <source>
        <dbReference type="PROSITE" id="PS51012"/>
    </source>
</evidence>
<dbReference type="SUPFAM" id="SSF52540">
    <property type="entry name" value="P-loop containing nucleoside triphosphate hydrolases"/>
    <property type="match status" value="2"/>
</dbReference>
<feature type="transmembrane region" description="Helical" evidence="7">
    <location>
        <begin position="762"/>
        <end position="783"/>
    </location>
</feature>
<dbReference type="NCBIfam" id="NF033858">
    <property type="entry name" value="ABC2_perm_RbbA"/>
    <property type="match status" value="1"/>
</dbReference>
<evidence type="ECO:0000256" key="3">
    <source>
        <dbReference type="ARBA" id="ARBA00022741"/>
    </source>
</evidence>
<dbReference type="InterPro" id="IPR017871">
    <property type="entry name" value="ABC_transporter-like_CS"/>
</dbReference>
<evidence type="ECO:0000256" key="7">
    <source>
        <dbReference type="SAM" id="Phobius"/>
    </source>
</evidence>
<evidence type="ECO:0000256" key="6">
    <source>
        <dbReference type="ARBA" id="ARBA00023136"/>
    </source>
</evidence>
<dbReference type="Pfam" id="PF12698">
    <property type="entry name" value="ABC2_membrane_3"/>
    <property type="match status" value="1"/>
</dbReference>
<reference evidence="11" key="1">
    <citation type="submission" date="2016-10" db="EMBL/GenBank/DDBJ databases">
        <authorList>
            <person name="Varghese N."/>
            <person name="Submissions S."/>
        </authorList>
    </citation>
    <scope>NUCLEOTIDE SEQUENCE [LARGE SCALE GENOMIC DNA]</scope>
    <source>
        <strain evidence="11">DSM 11578</strain>
    </source>
</reference>
<keyword evidence="5 7" id="KW-1133">Transmembrane helix</keyword>